<evidence type="ECO:0000313" key="2">
    <source>
        <dbReference type="EMBL" id="SEE97703.1"/>
    </source>
</evidence>
<dbReference type="Proteomes" id="UP000199220">
    <property type="component" value="Unassembled WGS sequence"/>
</dbReference>
<dbReference type="STRING" id="648782.SAMN04488554_4047"/>
<evidence type="ECO:0000256" key="1">
    <source>
        <dbReference type="ARBA" id="ARBA00006479"/>
    </source>
</evidence>
<dbReference type="InterPro" id="IPR043129">
    <property type="entry name" value="ATPase_NBD"/>
</dbReference>
<dbReference type="EMBL" id="FNTX01000002">
    <property type="protein sequence ID" value="SEE97703.1"/>
    <property type="molecule type" value="Genomic_DNA"/>
</dbReference>
<dbReference type="InterPro" id="IPR000600">
    <property type="entry name" value="ROK"/>
</dbReference>
<proteinExistence type="inferred from homology"/>
<dbReference type="Gene3D" id="3.30.420.40">
    <property type="match status" value="2"/>
</dbReference>
<dbReference type="AlphaFoldDB" id="A0A1H5N820"/>
<reference evidence="3" key="1">
    <citation type="submission" date="2016-10" db="EMBL/GenBank/DDBJ databases">
        <authorList>
            <person name="Varghese N."/>
            <person name="Submissions S."/>
        </authorList>
    </citation>
    <scope>NUCLEOTIDE SEQUENCE [LARGE SCALE GENOMIC DNA]</scope>
    <source>
        <strain evidence="3">DSM 21368</strain>
    </source>
</reference>
<sequence length="316" mass="31417">MTDAQRSDVVIGVDLGGTKTAGAVVDLDGQVLTRTAVPTPAAGGAAALLDAVAALVTDLAGSVNALVRGVGIGTAGVVDVPSGRIVAATDILPGWAGTAVPAGLRARVPALGAMPVHVQNDVDAHAAGEVWLGAAAGLDTVLLIAVGTGVGGAVVRHGQVLRGAHRMSGDVAHMPTPGAEGLRCACGRLGHLEALASGPSLHRYYLASGGDPHSPDTRDVVARAQAGEETAIRAVRTAATALGRAMAGAAAVLDPDAVIITGGMAGAGALWWQTMESTFRGELAEPLAQLPVRRAQLADGAILGAARGAWDQVKET</sequence>
<name>A0A1H5N820_9MICO</name>
<dbReference type="GO" id="GO:0016301">
    <property type="term" value="F:kinase activity"/>
    <property type="evidence" value="ECO:0007669"/>
    <property type="project" value="UniProtKB-KW"/>
</dbReference>
<evidence type="ECO:0000313" key="3">
    <source>
        <dbReference type="Proteomes" id="UP000199220"/>
    </source>
</evidence>
<dbReference type="Pfam" id="PF00480">
    <property type="entry name" value="ROK"/>
    <property type="match status" value="1"/>
</dbReference>
<dbReference type="SUPFAM" id="SSF53067">
    <property type="entry name" value="Actin-like ATPase domain"/>
    <property type="match status" value="1"/>
</dbReference>
<dbReference type="OrthoDB" id="8772678at2"/>
<keyword evidence="2" id="KW-0418">Kinase</keyword>
<comment type="similarity">
    <text evidence="1">Belongs to the ROK (NagC/XylR) family.</text>
</comment>
<protein>
    <submittedName>
        <fullName evidence="2">Glucokinase</fullName>
    </submittedName>
</protein>
<keyword evidence="3" id="KW-1185">Reference proteome</keyword>
<gene>
    <name evidence="2" type="ORF">SAMN04488554_4047</name>
</gene>
<organism evidence="2 3">
    <name type="scientific">Ruania alba</name>
    <dbReference type="NCBI Taxonomy" id="648782"/>
    <lineage>
        <taxon>Bacteria</taxon>
        <taxon>Bacillati</taxon>
        <taxon>Actinomycetota</taxon>
        <taxon>Actinomycetes</taxon>
        <taxon>Micrococcales</taxon>
        <taxon>Ruaniaceae</taxon>
        <taxon>Ruania</taxon>
    </lineage>
</organism>
<accession>A0A1H5N820</accession>
<dbReference type="PANTHER" id="PTHR18964:SF169">
    <property type="entry name" value="N-ACETYLMANNOSAMINE KINASE"/>
    <property type="match status" value="1"/>
</dbReference>
<keyword evidence="2" id="KW-0808">Transferase</keyword>
<dbReference type="PANTHER" id="PTHR18964">
    <property type="entry name" value="ROK (REPRESSOR, ORF, KINASE) FAMILY"/>
    <property type="match status" value="1"/>
</dbReference>